<name>D6TBW3_KTERA</name>
<dbReference type="GO" id="GO:0005506">
    <property type="term" value="F:iron ion binding"/>
    <property type="evidence" value="ECO:0007669"/>
    <property type="project" value="InterPro"/>
</dbReference>
<dbReference type="GO" id="GO:0020037">
    <property type="term" value="F:heme binding"/>
    <property type="evidence" value="ECO:0007669"/>
    <property type="project" value="InterPro"/>
</dbReference>
<dbReference type="Proteomes" id="UP000004508">
    <property type="component" value="Unassembled WGS sequence"/>
</dbReference>
<dbReference type="AlphaFoldDB" id="D6TBW3"/>
<dbReference type="RefSeq" id="WP_007906832.1">
    <property type="nucleotide sequence ID" value="NZ_ADVG01000001.1"/>
</dbReference>
<gene>
    <name evidence="9" type="ORF">Krac_11482</name>
</gene>
<dbReference type="PANTHER" id="PTHR24291">
    <property type="entry name" value="CYTOCHROME P450 FAMILY 4"/>
    <property type="match status" value="1"/>
</dbReference>
<dbReference type="InParanoid" id="D6TBW3"/>
<evidence type="ECO:0000256" key="3">
    <source>
        <dbReference type="ARBA" id="ARBA00022723"/>
    </source>
</evidence>
<keyword evidence="4 8" id="KW-0560">Oxidoreductase</keyword>
<dbReference type="InterPro" id="IPR001128">
    <property type="entry name" value="Cyt_P450"/>
</dbReference>
<evidence type="ECO:0000256" key="6">
    <source>
        <dbReference type="ARBA" id="ARBA00023033"/>
    </source>
</evidence>
<feature type="binding site" description="axial binding residue" evidence="7">
    <location>
        <position position="397"/>
    </location>
    <ligand>
        <name>heme</name>
        <dbReference type="ChEBI" id="CHEBI:30413"/>
    </ligand>
    <ligandPart>
        <name>Fe</name>
        <dbReference type="ChEBI" id="CHEBI:18248"/>
    </ligandPart>
</feature>
<proteinExistence type="inferred from homology"/>
<keyword evidence="10" id="KW-1185">Reference proteome</keyword>
<dbReference type="InterPro" id="IPR050196">
    <property type="entry name" value="Cytochrome_P450_Monoox"/>
</dbReference>
<dbReference type="GO" id="GO:0016705">
    <property type="term" value="F:oxidoreductase activity, acting on paired donors, with incorporation or reduction of molecular oxygen"/>
    <property type="evidence" value="ECO:0007669"/>
    <property type="project" value="InterPro"/>
</dbReference>
<evidence type="ECO:0000313" key="9">
    <source>
        <dbReference type="EMBL" id="EFH89895.1"/>
    </source>
</evidence>
<protein>
    <submittedName>
        <fullName evidence="9">Cytochrome P450</fullName>
    </submittedName>
</protein>
<dbReference type="OrthoDB" id="140159at2"/>
<evidence type="ECO:0000256" key="5">
    <source>
        <dbReference type="ARBA" id="ARBA00023004"/>
    </source>
</evidence>
<dbReference type="InterPro" id="IPR036396">
    <property type="entry name" value="Cyt_P450_sf"/>
</dbReference>
<comment type="cofactor">
    <cofactor evidence="7">
        <name>heme</name>
        <dbReference type="ChEBI" id="CHEBI:30413"/>
    </cofactor>
</comment>
<dbReference type="STRING" id="485913.Krac_11482"/>
<comment type="similarity">
    <text evidence="1 8">Belongs to the cytochrome P450 family.</text>
</comment>
<dbReference type="InterPro" id="IPR002401">
    <property type="entry name" value="Cyt_P450_E_grp-I"/>
</dbReference>
<keyword evidence="6 8" id="KW-0503">Monooxygenase</keyword>
<dbReference type="Pfam" id="PF00067">
    <property type="entry name" value="p450"/>
    <property type="match status" value="1"/>
</dbReference>
<dbReference type="CDD" id="cd20620">
    <property type="entry name" value="CYP132-like"/>
    <property type="match status" value="1"/>
</dbReference>
<evidence type="ECO:0000256" key="1">
    <source>
        <dbReference type="ARBA" id="ARBA00010617"/>
    </source>
</evidence>
<dbReference type="PRINTS" id="PR00385">
    <property type="entry name" value="P450"/>
</dbReference>
<evidence type="ECO:0000256" key="4">
    <source>
        <dbReference type="ARBA" id="ARBA00023002"/>
    </source>
</evidence>
<dbReference type="PANTHER" id="PTHR24291:SF50">
    <property type="entry name" value="BIFUNCTIONAL ALBAFLAVENONE MONOOXYGENASE_TERPENE SYNTHASE"/>
    <property type="match status" value="1"/>
</dbReference>
<dbReference type="SUPFAM" id="SSF48264">
    <property type="entry name" value="Cytochrome P450"/>
    <property type="match status" value="1"/>
</dbReference>
<dbReference type="eggNOG" id="COG2124">
    <property type="taxonomic scope" value="Bacteria"/>
</dbReference>
<sequence length="450" mass="51789">MARHAVLPPGPKGLPVVGNLFPFRNDPLAFSTAIQRRYGNLVAVKIMNSYVICGFSPEYVRYCLMEHPRSFRSIQSEGGNLRLLLGDGLLTSEGDFHRQQRRLVQPSFHRQRIDQYADTMVNYTQDTLCGWHAGEEVEMASQMQRLTLRIILKTMFNVDDMKQIDTLGAAFNTVINQAPHRFFWLRGPLANLVGRTTKDQDEQFTNGRTTLDTFVSTLIQQRRSNKQDQGDILSMLLAASDEGESLSDQQIRDQVMTLMAAGHETAQNSLCWTFYLLAQHPRVYEKLLAELRTVLQGRAPTMKDLAQLPYLEWVMNESWRIYPPAWRIGRRAIEDIELDGYRFPAGTIFLLHQWVTHHMPELWGDPENFRPERWDPAHQQKLPQGVYFPFGGGPRICIGMPFAQMEVRLLLATILQQYYPQIVPHQHVVPLPRVTLRPRDGMHMILQPVA</sequence>
<dbReference type="InterPro" id="IPR017972">
    <property type="entry name" value="Cyt_P450_CS"/>
</dbReference>
<keyword evidence="3 7" id="KW-0479">Metal-binding</keyword>
<evidence type="ECO:0000313" key="10">
    <source>
        <dbReference type="Proteomes" id="UP000004508"/>
    </source>
</evidence>
<reference evidence="9 10" key="1">
    <citation type="journal article" date="2011" name="Stand. Genomic Sci.">
        <title>Non-contiguous finished genome sequence and contextual data of the filamentous soil bacterium Ktedonobacter racemifer type strain (SOSP1-21).</title>
        <authorList>
            <person name="Chang Y.J."/>
            <person name="Land M."/>
            <person name="Hauser L."/>
            <person name="Chertkov O."/>
            <person name="Del Rio T.G."/>
            <person name="Nolan M."/>
            <person name="Copeland A."/>
            <person name="Tice H."/>
            <person name="Cheng J.F."/>
            <person name="Lucas S."/>
            <person name="Han C."/>
            <person name="Goodwin L."/>
            <person name="Pitluck S."/>
            <person name="Ivanova N."/>
            <person name="Ovchinikova G."/>
            <person name="Pati A."/>
            <person name="Chen A."/>
            <person name="Palaniappan K."/>
            <person name="Mavromatis K."/>
            <person name="Liolios K."/>
            <person name="Brettin T."/>
            <person name="Fiebig A."/>
            <person name="Rohde M."/>
            <person name="Abt B."/>
            <person name="Goker M."/>
            <person name="Detter J.C."/>
            <person name="Woyke T."/>
            <person name="Bristow J."/>
            <person name="Eisen J.A."/>
            <person name="Markowitz V."/>
            <person name="Hugenholtz P."/>
            <person name="Kyrpides N.C."/>
            <person name="Klenk H.P."/>
            <person name="Lapidus A."/>
        </authorList>
    </citation>
    <scope>NUCLEOTIDE SEQUENCE [LARGE SCALE GENOMIC DNA]</scope>
    <source>
        <strain evidence="10">DSM 44963</strain>
    </source>
</reference>
<evidence type="ECO:0000256" key="2">
    <source>
        <dbReference type="ARBA" id="ARBA00022617"/>
    </source>
</evidence>
<dbReference type="Gene3D" id="1.10.630.10">
    <property type="entry name" value="Cytochrome P450"/>
    <property type="match status" value="1"/>
</dbReference>
<evidence type="ECO:0000256" key="8">
    <source>
        <dbReference type="RuleBase" id="RU000461"/>
    </source>
</evidence>
<dbReference type="GO" id="GO:0004497">
    <property type="term" value="F:monooxygenase activity"/>
    <property type="evidence" value="ECO:0007669"/>
    <property type="project" value="UniProtKB-KW"/>
</dbReference>
<dbReference type="PRINTS" id="PR00463">
    <property type="entry name" value="EP450I"/>
</dbReference>
<keyword evidence="2 7" id="KW-0349">Heme</keyword>
<organism evidence="9 10">
    <name type="scientific">Ktedonobacter racemifer DSM 44963</name>
    <dbReference type="NCBI Taxonomy" id="485913"/>
    <lineage>
        <taxon>Bacteria</taxon>
        <taxon>Bacillati</taxon>
        <taxon>Chloroflexota</taxon>
        <taxon>Ktedonobacteria</taxon>
        <taxon>Ktedonobacterales</taxon>
        <taxon>Ktedonobacteraceae</taxon>
        <taxon>Ktedonobacter</taxon>
    </lineage>
</organism>
<keyword evidence="5 7" id="KW-0408">Iron</keyword>
<evidence type="ECO:0000256" key="7">
    <source>
        <dbReference type="PIRSR" id="PIRSR602401-1"/>
    </source>
</evidence>
<dbReference type="EMBL" id="ADVG01000001">
    <property type="protein sequence ID" value="EFH89895.1"/>
    <property type="molecule type" value="Genomic_DNA"/>
</dbReference>
<comment type="caution">
    <text evidence="9">The sequence shown here is derived from an EMBL/GenBank/DDBJ whole genome shotgun (WGS) entry which is preliminary data.</text>
</comment>
<accession>D6TBW3</accession>
<dbReference type="PROSITE" id="PS00086">
    <property type="entry name" value="CYTOCHROME_P450"/>
    <property type="match status" value="1"/>
</dbReference>